<keyword evidence="11" id="KW-0282">Flagellum</keyword>
<dbReference type="EMBL" id="BMCT01000001">
    <property type="protein sequence ID" value="GGF47733.1"/>
    <property type="molecule type" value="Genomic_DNA"/>
</dbReference>
<dbReference type="GO" id="GO:0005886">
    <property type="term" value="C:plasma membrane"/>
    <property type="evidence" value="ECO:0007669"/>
    <property type="project" value="UniProtKB-SubCell"/>
</dbReference>
<keyword evidence="10" id="KW-0997">Cell inner membrane</keyword>
<evidence type="ECO:0000313" key="11">
    <source>
        <dbReference type="EMBL" id="GGF47733.1"/>
    </source>
</evidence>
<protein>
    <recommendedName>
        <fullName evidence="10">Flagellar protein FliL</fullName>
    </recommendedName>
</protein>
<dbReference type="InterPro" id="IPR005503">
    <property type="entry name" value="FliL"/>
</dbReference>
<evidence type="ECO:0000256" key="3">
    <source>
        <dbReference type="ARBA" id="ARBA00008281"/>
    </source>
</evidence>
<gene>
    <name evidence="11" type="primary">fliL</name>
    <name evidence="11" type="ORF">GCM10007301_03800</name>
</gene>
<evidence type="ECO:0000256" key="5">
    <source>
        <dbReference type="ARBA" id="ARBA00022500"/>
    </source>
</evidence>
<proteinExistence type="inferred from homology"/>
<keyword evidence="7 10" id="KW-0283">Flagellar rotation</keyword>
<keyword evidence="11" id="KW-0966">Cell projection</keyword>
<keyword evidence="12" id="KW-1185">Reference proteome</keyword>
<keyword evidence="5 10" id="KW-0145">Chemotaxis</keyword>
<sequence>MANAALEDNPPKRKALAGLVSAAAGGSAGRGSVALALLLLTVLAVATGGGLGIQLANTVERVVTQKAKDEPAPSTPLFYAGNTMMQSLKPVVVNLASPANTWVRVEAAFVFKNGALPNPALTESTLREDLMAYLRTLTLSQLEGPSALQQLREDMNERARVRSEGRVDELIVETLVVQ</sequence>
<dbReference type="RefSeq" id="WP_188574880.1">
    <property type="nucleotide sequence ID" value="NZ_BMCT01000001.1"/>
</dbReference>
<evidence type="ECO:0000256" key="1">
    <source>
        <dbReference type="ARBA" id="ARBA00002254"/>
    </source>
</evidence>
<evidence type="ECO:0000256" key="6">
    <source>
        <dbReference type="ARBA" id="ARBA00022692"/>
    </source>
</evidence>
<accession>A0A917BNH1</accession>
<name>A0A917BNH1_9HYPH</name>
<dbReference type="Proteomes" id="UP000606044">
    <property type="component" value="Unassembled WGS sequence"/>
</dbReference>
<dbReference type="GO" id="GO:0006935">
    <property type="term" value="P:chemotaxis"/>
    <property type="evidence" value="ECO:0007669"/>
    <property type="project" value="UniProtKB-KW"/>
</dbReference>
<dbReference type="GO" id="GO:0009425">
    <property type="term" value="C:bacterial-type flagellum basal body"/>
    <property type="evidence" value="ECO:0007669"/>
    <property type="project" value="InterPro"/>
</dbReference>
<evidence type="ECO:0000256" key="7">
    <source>
        <dbReference type="ARBA" id="ARBA00022779"/>
    </source>
</evidence>
<keyword evidence="8 10" id="KW-1133">Transmembrane helix</keyword>
<evidence type="ECO:0000256" key="10">
    <source>
        <dbReference type="RuleBase" id="RU364125"/>
    </source>
</evidence>
<dbReference type="GO" id="GO:0071973">
    <property type="term" value="P:bacterial-type flagellum-dependent cell motility"/>
    <property type="evidence" value="ECO:0007669"/>
    <property type="project" value="InterPro"/>
</dbReference>
<comment type="similarity">
    <text evidence="3 10">Belongs to the FliL family.</text>
</comment>
<keyword evidence="9 10" id="KW-0472">Membrane</keyword>
<organism evidence="11 12">
    <name type="scientific">Azorhizobium oxalatiphilum</name>
    <dbReference type="NCBI Taxonomy" id="980631"/>
    <lineage>
        <taxon>Bacteria</taxon>
        <taxon>Pseudomonadati</taxon>
        <taxon>Pseudomonadota</taxon>
        <taxon>Alphaproteobacteria</taxon>
        <taxon>Hyphomicrobiales</taxon>
        <taxon>Xanthobacteraceae</taxon>
        <taxon>Azorhizobium</taxon>
    </lineage>
</organism>
<dbReference type="Pfam" id="PF03748">
    <property type="entry name" value="FliL"/>
    <property type="match status" value="1"/>
</dbReference>
<dbReference type="AlphaFoldDB" id="A0A917BNH1"/>
<feature type="transmembrane region" description="Helical" evidence="10">
    <location>
        <begin position="33"/>
        <end position="56"/>
    </location>
</feature>
<comment type="subcellular location">
    <subcellularLocation>
        <location evidence="10">Cell inner membrane</location>
    </subcellularLocation>
    <subcellularLocation>
        <location evidence="2">Cell membrane</location>
        <topology evidence="2">Single-pass membrane protein</topology>
    </subcellularLocation>
</comment>
<evidence type="ECO:0000256" key="4">
    <source>
        <dbReference type="ARBA" id="ARBA00022475"/>
    </source>
</evidence>
<reference evidence="11" key="1">
    <citation type="journal article" date="2014" name="Int. J. Syst. Evol. Microbiol.">
        <title>Complete genome sequence of Corynebacterium casei LMG S-19264T (=DSM 44701T), isolated from a smear-ripened cheese.</title>
        <authorList>
            <consortium name="US DOE Joint Genome Institute (JGI-PGF)"/>
            <person name="Walter F."/>
            <person name="Albersmeier A."/>
            <person name="Kalinowski J."/>
            <person name="Ruckert C."/>
        </authorList>
    </citation>
    <scope>NUCLEOTIDE SEQUENCE</scope>
    <source>
        <strain evidence="11">CCM 7897</strain>
    </source>
</reference>
<comment type="caution">
    <text evidence="11">The sequence shown here is derived from an EMBL/GenBank/DDBJ whole genome shotgun (WGS) entry which is preliminary data.</text>
</comment>
<evidence type="ECO:0000256" key="8">
    <source>
        <dbReference type="ARBA" id="ARBA00022989"/>
    </source>
</evidence>
<keyword evidence="11" id="KW-0969">Cilium</keyword>
<reference evidence="11" key="2">
    <citation type="submission" date="2020-09" db="EMBL/GenBank/DDBJ databases">
        <authorList>
            <person name="Sun Q."/>
            <person name="Sedlacek I."/>
        </authorList>
    </citation>
    <scope>NUCLEOTIDE SEQUENCE</scope>
    <source>
        <strain evidence="11">CCM 7897</strain>
    </source>
</reference>
<evidence type="ECO:0000256" key="2">
    <source>
        <dbReference type="ARBA" id="ARBA00004162"/>
    </source>
</evidence>
<evidence type="ECO:0000256" key="9">
    <source>
        <dbReference type="ARBA" id="ARBA00023136"/>
    </source>
</evidence>
<comment type="function">
    <text evidence="1 10">Controls the rotational direction of flagella during chemotaxis.</text>
</comment>
<evidence type="ECO:0000313" key="12">
    <source>
        <dbReference type="Proteomes" id="UP000606044"/>
    </source>
</evidence>
<keyword evidence="4" id="KW-1003">Cell membrane</keyword>
<keyword evidence="6 10" id="KW-0812">Transmembrane</keyword>